<evidence type="ECO:0000256" key="1">
    <source>
        <dbReference type="SAM" id="MobiDB-lite"/>
    </source>
</evidence>
<dbReference type="RefSeq" id="XP_013436718.1">
    <property type="nucleotide sequence ID" value="XM_013581264.1"/>
</dbReference>
<dbReference type="Proteomes" id="UP000030754">
    <property type="component" value="Unassembled WGS sequence"/>
</dbReference>
<feature type="compositionally biased region" description="Polar residues" evidence="1">
    <location>
        <begin position="76"/>
        <end position="89"/>
    </location>
</feature>
<feature type="region of interest" description="Disordered" evidence="1">
    <location>
        <begin position="18"/>
        <end position="89"/>
    </location>
</feature>
<dbReference type="OrthoDB" id="345736at2759"/>
<keyword evidence="3" id="KW-1185">Reference proteome</keyword>
<dbReference type="VEuPathDB" id="ToxoDB:ENH_00050420"/>
<evidence type="ECO:0000313" key="2">
    <source>
        <dbReference type="EMBL" id="CDJ68251.1"/>
    </source>
</evidence>
<reference evidence="2" key="2">
    <citation type="submission" date="2013-10" db="EMBL/GenBank/DDBJ databases">
        <authorList>
            <person name="Aslett M."/>
        </authorList>
    </citation>
    <scope>NUCLEOTIDE SEQUENCE [LARGE SCALE GENOMIC DNA]</scope>
    <source>
        <strain evidence="2">Houghton</strain>
    </source>
</reference>
<proteinExistence type="predicted"/>
<protein>
    <submittedName>
        <fullName evidence="2">Uncharacterized protein</fullName>
    </submittedName>
</protein>
<reference evidence="2" key="1">
    <citation type="submission" date="2013-10" db="EMBL/GenBank/DDBJ databases">
        <title>Genomic analysis of the causative agents of coccidiosis in chickens.</title>
        <authorList>
            <person name="Reid A.J."/>
            <person name="Blake D."/>
            <person name="Billington K."/>
            <person name="Browne H."/>
            <person name="Dunn M."/>
            <person name="Hung S."/>
            <person name="Kawahara F."/>
            <person name="Miranda-Saavedra D."/>
            <person name="Mourier T."/>
            <person name="Nagra H."/>
            <person name="Otto T.D."/>
            <person name="Rawlings N."/>
            <person name="Sanchez A."/>
            <person name="Sanders M."/>
            <person name="Subramaniam C."/>
            <person name="Tay Y."/>
            <person name="Dear P."/>
            <person name="Doerig C."/>
            <person name="Gruber A."/>
            <person name="Parkinson J."/>
            <person name="Shirley M."/>
            <person name="Wan K.L."/>
            <person name="Berriman M."/>
            <person name="Tomley F."/>
            <person name="Pain A."/>
        </authorList>
    </citation>
    <scope>NUCLEOTIDE SEQUENCE [LARGE SCALE GENOMIC DNA]</scope>
    <source>
        <strain evidence="2">Houghton</strain>
    </source>
</reference>
<feature type="compositionally biased region" description="Low complexity" evidence="1">
    <location>
        <begin position="32"/>
        <end position="63"/>
    </location>
</feature>
<dbReference type="EMBL" id="HG725520">
    <property type="protein sequence ID" value="CDJ68251.1"/>
    <property type="molecule type" value="Genomic_DNA"/>
</dbReference>
<name>U6MWA3_9EIME</name>
<sequence length="1563" mass="173894">MLGEAQLASNSTISGISLLQDSSLAPRGETTAEVGAEGKVGGVQQPAAPDAASTPQPSSPQASVRESPETFPGSVAATQRQPPSASQFSQGTTVLKGVTVAISSVIIQGVKVTQVAAFKGGSVVAVFNLTTTSAEKAKLLQDISDLAKNPEAIFDLTWEATSPTAGRLKLKLESSYNAAASKPSVTLTLAFKHVVGTREIVDTVTASIPKTTVLEFKQLADFKGWLAANCHPPILKQADAFHILRLALTSAEKQKNEVRGEEQALKWLHMIAARKDPVLPVSGELERNAIIEIPFVEDLTWPLLLKLRALVDESAKGHTPISSFAGKIPGLKTERFTVPSSWFELSPEQQYELWLKGRQPGTTGVSPGQLNITGLFGPQYTAGTPQIFFYDHTGQPFGSNKQRDNVSLFGTRLTPVEKVPDYVAGQFSPALSAKIVFPGGSSAVHVISPVREWHKIEKRYPDLRAALAPKEPEKNGALLSVTINGKVYPLVADFVEMYPTLLHLLAHLATENPAFVVNDISLNFGASVPRSVKSIFILETPEGIQPWCMFQYDISITRRNTIVIKSLLKKARQAAESPAGCNIVNAKGLRFETITAVANVTQMQPELKTENRQELNFKGSSAECKRLGAIFTEAHRRGQALALYFSATHLLKGSVEIPRFDKDGRERKPSFKTVTSRVKINEKYPDLLKDFQKPFWKYKVPTMEFPYVQSPGKPEASALPEGFIPEAWYHQAPAKVKLIWHPQFPILGGQDTFTDGTGAHVTGETVNVPLRPGTSALTGPFTVIQTWLRQHIPHLQLPVDLESMPAEDRNSLFTKIVIEVEGGERMRLIDILKPLLHTPNWKALKPEDLQVPFHLLTLPIKNMFVEGGLDFVVTTPSGGQESHTVPIRPGETWETAADNFFHRYPQFERKTTKLSLFDSDGNPITLRPDSSVYIGVKEAIQQRRKGLQITLETPFGKITACYRLDVEKGKCLVVSMHTVFCGKIKGISDRAERWQKQCNAADMKSTSVDEVQRFMEQTLRGADLVRPVRLRDLLALMRKHVASTRPDLLAQLNLPDPAISQAEITKIKSQIEAIRAKPNKTAEDYDEIQRQRRQIKMILARETKWAVPSALTFFYLGEKGVERDLSVPIKDPELRLSDEFWKVFHHATRQSPEAASMDFANVYDISFRVLGMEERKEEKRRIKHKVKLEKKEEKAATQIKIKVKVEFDVDNEESSSDTGVEVNIPADFNTGLTIGGKRSIVTQLSKIYKIPRSYFTFEGYPRVVTDPTKGELPILKVALQAVCSRKDGTIGVQPSELARVLTELGGYAETDLIFLITTSGEKLRVSIENVRQIAPEKARLFMFAVGDPLNWRNILGPWLSRTRGFGPLANTKIQLVVRNDKEKDRANRKIKCQVSTFGELLELINHLEEMLKICPGLQRATTSRQPFSFELGIKSPPPTGFRLWNRAHGDPEKNRRYLERLTVAFANVYDETKITWKFAKHSGTMTPEQIRHIRDLLQSDKPRNAALVREILAVLGVPADDIARLTGRLSILIFHEPTDQDKVLLREGVITVRCPQTPTSYSS</sequence>
<gene>
    <name evidence="2" type="ORF">ENH_00050420</name>
</gene>
<dbReference type="GeneID" id="25475190"/>
<organism evidence="2 3">
    <name type="scientific">Eimeria necatrix</name>
    <dbReference type="NCBI Taxonomy" id="51315"/>
    <lineage>
        <taxon>Eukaryota</taxon>
        <taxon>Sar</taxon>
        <taxon>Alveolata</taxon>
        <taxon>Apicomplexa</taxon>
        <taxon>Conoidasida</taxon>
        <taxon>Coccidia</taxon>
        <taxon>Eucoccidiorida</taxon>
        <taxon>Eimeriorina</taxon>
        <taxon>Eimeriidae</taxon>
        <taxon>Eimeria</taxon>
    </lineage>
</organism>
<accession>U6MWA3</accession>
<evidence type="ECO:0000313" key="3">
    <source>
        <dbReference type="Proteomes" id="UP000030754"/>
    </source>
</evidence>